<keyword evidence="6 7" id="KW-0408">Iron</keyword>
<keyword evidence="5 7" id="KW-0560">Oxidoreductase</keyword>
<dbReference type="Gene3D" id="4.10.860.20">
    <property type="entry name" value="Rabenosyn, Rab binding domain"/>
    <property type="match status" value="1"/>
</dbReference>
<protein>
    <submittedName>
        <fullName evidence="9">PKHD-type hydroxylase PiuC</fullName>
    </submittedName>
</protein>
<accession>A0ABM7L401</accession>
<dbReference type="NCBIfam" id="NF003974">
    <property type="entry name" value="PRK05467.1-3"/>
    <property type="match status" value="1"/>
</dbReference>
<dbReference type="InterPro" id="IPR041097">
    <property type="entry name" value="PKHD_C"/>
</dbReference>
<dbReference type="PROSITE" id="PS51471">
    <property type="entry name" value="FE2OG_OXY"/>
    <property type="match status" value="1"/>
</dbReference>
<reference evidence="9" key="1">
    <citation type="submission" date="2020-05" db="EMBL/GenBank/DDBJ databases">
        <title>Complete genome sequence of Pseudomonas sp. Sm006.</title>
        <authorList>
            <person name="Takeuchi K."/>
            <person name="Someya N."/>
        </authorList>
    </citation>
    <scope>NUCLEOTIDE SEQUENCE</scope>
    <source>
        <strain evidence="9">Sm006</strain>
    </source>
</reference>
<dbReference type="InterPro" id="IPR006620">
    <property type="entry name" value="Pro_4_hyd_alph"/>
</dbReference>
<feature type="binding site" evidence="7">
    <location>
        <position position="100"/>
    </location>
    <ligand>
        <name>Fe cation</name>
        <dbReference type="ChEBI" id="CHEBI:24875"/>
    </ligand>
</feature>
<evidence type="ECO:0000256" key="2">
    <source>
        <dbReference type="ARBA" id="ARBA00022723"/>
    </source>
</evidence>
<evidence type="ECO:0000259" key="8">
    <source>
        <dbReference type="PROSITE" id="PS51471"/>
    </source>
</evidence>
<dbReference type="EMBL" id="AP023081">
    <property type="protein sequence ID" value="BCD84262.1"/>
    <property type="molecule type" value="Genomic_DNA"/>
</dbReference>
<feature type="binding site" evidence="7">
    <location>
        <position position="161"/>
    </location>
    <ligand>
        <name>Fe cation</name>
        <dbReference type="ChEBI" id="CHEBI:24875"/>
    </ligand>
</feature>
<dbReference type="InterPro" id="IPR044862">
    <property type="entry name" value="Pro_4_hyd_alph_FE2OG_OXY"/>
</dbReference>
<dbReference type="InterPro" id="IPR023550">
    <property type="entry name" value="PKHD_hydroxylase"/>
</dbReference>
<keyword evidence="2 7" id="KW-0479">Metal-binding</keyword>
<dbReference type="SMART" id="SM00702">
    <property type="entry name" value="P4Hc"/>
    <property type="match status" value="1"/>
</dbReference>
<dbReference type="Gene3D" id="2.60.120.620">
    <property type="entry name" value="q2cbj1_9rhob like domain"/>
    <property type="match status" value="1"/>
</dbReference>
<sequence>MTMLLRIPGVFTPDEAARIREALEQADWMDGRITAGHQSARAKHNEQLVEGHPLAKEISAAMLQRLWSHPLFVSAVLPLKVYPPLFNRYSGGGTFDYHIDNAIRRIQGSPEQVRTDVSATLFFSEPDSYDGGELVIQDTYGTQRVKFAAGDLVIYPSHSLHKVEPVNRGARIASFFWTQSMVRDDGQRTLLYEMDQAIQSLTRDVPDHPALVQLTGNYHNLLRRWAEL</sequence>
<comment type="cofactor">
    <cofactor evidence="1 7">
        <name>L-ascorbate</name>
        <dbReference type="ChEBI" id="CHEBI:38290"/>
    </cofactor>
</comment>
<feature type="domain" description="Fe2OG dioxygenase" evidence="8">
    <location>
        <begin position="80"/>
        <end position="180"/>
    </location>
</feature>
<evidence type="ECO:0000256" key="7">
    <source>
        <dbReference type="HAMAP-Rule" id="MF_00657"/>
    </source>
</evidence>
<keyword evidence="4 7" id="KW-0223">Dioxygenase</keyword>
<keyword evidence="10" id="KW-1185">Reference proteome</keyword>
<evidence type="ECO:0000313" key="9">
    <source>
        <dbReference type="EMBL" id="BCD84262.1"/>
    </source>
</evidence>
<evidence type="ECO:0000313" key="10">
    <source>
        <dbReference type="Proteomes" id="UP001064896"/>
    </source>
</evidence>
<evidence type="ECO:0000256" key="6">
    <source>
        <dbReference type="ARBA" id="ARBA00023004"/>
    </source>
</evidence>
<evidence type="ECO:0000256" key="1">
    <source>
        <dbReference type="ARBA" id="ARBA00001961"/>
    </source>
</evidence>
<dbReference type="SUPFAM" id="SSF51197">
    <property type="entry name" value="Clavaminate synthase-like"/>
    <property type="match status" value="1"/>
</dbReference>
<dbReference type="HAMAP" id="MF_00657">
    <property type="entry name" value="Hydroxyl_YbiX"/>
    <property type="match status" value="1"/>
</dbReference>
<feature type="binding site" evidence="7">
    <location>
        <position position="98"/>
    </location>
    <ligand>
        <name>Fe cation</name>
        <dbReference type="ChEBI" id="CHEBI:24875"/>
    </ligand>
</feature>
<dbReference type="Pfam" id="PF13640">
    <property type="entry name" value="2OG-FeII_Oxy_3"/>
    <property type="match status" value="1"/>
</dbReference>
<dbReference type="InterPro" id="IPR005123">
    <property type="entry name" value="Oxoglu/Fe-dep_dioxygenase_dom"/>
</dbReference>
<keyword evidence="3 7" id="KW-0847">Vitamin C</keyword>
<dbReference type="NCBIfam" id="NF003975">
    <property type="entry name" value="PRK05467.1-4"/>
    <property type="match status" value="1"/>
</dbReference>
<organism evidence="9 10">
    <name type="scientific">Pseudomonas solani</name>
    <dbReference type="NCBI Taxonomy" id="2731552"/>
    <lineage>
        <taxon>Bacteria</taxon>
        <taxon>Pseudomonadati</taxon>
        <taxon>Pseudomonadota</taxon>
        <taxon>Gammaproteobacteria</taxon>
        <taxon>Pseudomonadales</taxon>
        <taxon>Pseudomonadaceae</taxon>
        <taxon>Pseudomonas</taxon>
    </lineage>
</organism>
<evidence type="ECO:0000256" key="5">
    <source>
        <dbReference type="ARBA" id="ARBA00023002"/>
    </source>
</evidence>
<dbReference type="PANTHER" id="PTHR41536:SF1">
    <property type="entry name" value="PKHD-TYPE HYDROXYLASE YBIX"/>
    <property type="match status" value="1"/>
</dbReference>
<proteinExistence type="inferred from homology"/>
<feature type="binding site" evidence="7">
    <location>
        <position position="171"/>
    </location>
    <ligand>
        <name>2-oxoglutarate</name>
        <dbReference type="ChEBI" id="CHEBI:16810"/>
    </ligand>
</feature>
<gene>
    <name evidence="9" type="primary">piuC</name>
    <name evidence="9" type="ORF">PSm6_06690</name>
</gene>
<comment type="cofactor">
    <cofactor evidence="7">
        <name>Fe(2+)</name>
        <dbReference type="ChEBI" id="CHEBI:29033"/>
    </cofactor>
    <text evidence="7">Binds 1 Fe(2+) ion per subunit.</text>
</comment>
<dbReference type="Pfam" id="PF18331">
    <property type="entry name" value="PKHD_C"/>
    <property type="match status" value="1"/>
</dbReference>
<evidence type="ECO:0000256" key="3">
    <source>
        <dbReference type="ARBA" id="ARBA00022896"/>
    </source>
</evidence>
<evidence type="ECO:0000256" key="4">
    <source>
        <dbReference type="ARBA" id="ARBA00022964"/>
    </source>
</evidence>
<dbReference type="PANTHER" id="PTHR41536">
    <property type="entry name" value="PKHD-TYPE HYDROXYLASE YBIX"/>
    <property type="match status" value="1"/>
</dbReference>
<name>A0ABM7L401_9PSED</name>
<dbReference type="Proteomes" id="UP001064896">
    <property type="component" value="Chromosome"/>
</dbReference>